<reference evidence="2 3" key="1">
    <citation type="submission" date="2015-09" db="EMBL/GenBank/DDBJ databases">
        <title>Trachymyrmex zeteki WGS genome.</title>
        <authorList>
            <person name="Nygaard S."/>
            <person name="Hu H."/>
            <person name="Boomsma J."/>
            <person name="Zhang G."/>
        </authorList>
    </citation>
    <scope>NUCLEOTIDE SEQUENCE [LARGE SCALE GENOMIC DNA]</scope>
    <source>
        <strain evidence="2">Tzet28-1</strain>
        <tissue evidence="2">Whole body</tissue>
    </source>
</reference>
<gene>
    <name evidence="2" type="ORF">ALC60_11472</name>
</gene>
<accession>A0A151WNI9</accession>
<keyword evidence="3" id="KW-1185">Reference proteome</keyword>
<dbReference type="EMBL" id="KQ982907">
    <property type="protein sequence ID" value="KYQ49367.1"/>
    <property type="molecule type" value="Genomic_DNA"/>
</dbReference>
<name>A0A151WNI9_9HYME</name>
<sequence>MINRVGIVYLGGASPSTCTRPKLYFEQREIKREGGRGEREREEARQTPDTRRELVRTAARVIIFATRNVIYSGKKLFDLGKVIEGFKKTSKGLHESNSAWEEERAAGVERPLLSRSPSVKAMIVSSCYTRRNGVIRSEKKEREV</sequence>
<dbReference type="AlphaFoldDB" id="A0A151WNI9"/>
<feature type="region of interest" description="Disordered" evidence="1">
    <location>
        <begin position="30"/>
        <end position="51"/>
    </location>
</feature>
<proteinExistence type="predicted"/>
<organism evidence="2 3">
    <name type="scientific">Mycetomoellerius zeteki</name>
    <dbReference type="NCBI Taxonomy" id="64791"/>
    <lineage>
        <taxon>Eukaryota</taxon>
        <taxon>Metazoa</taxon>
        <taxon>Ecdysozoa</taxon>
        <taxon>Arthropoda</taxon>
        <taxon>Hexapoda</taxon>
        <taxon>Insecta</taxon>
        <taxon>Pterygota</taxon>
        <taxon>Neoptera</taxon>
        <taxon>Endopterygota</taxon>
        <taxon>Hymenoptera</taxon>
        <taxon>Apocrita</taxon>
        <taxon>Aculeata</taxon>
        <taxon>Formicoidea</taxon>
        <taxon>Formicidae</taxon>
        <taxon>Myrmicinae</taxon>
        <taxon>Mycetomoellerius</taxon>
    </lineage>
</organism>
<dbReference type="Proteomes" id="UP000075809">
    <property type="component" value="Unassembled WGS sequence"/>
</dbReference>
<evidence type="ECO:0000313" key="3">
    <source>
        <dbReference type="Proteomes" id="UP000075809"/>
    </source>
</evidence>
<evidence type="ECO:0000256" key="1">
    <source>
        <dbReference type="SAM" id="MobiDB-lite"/>
    </source>
</evidence>
<protein>
    <submittedName>
        <fullName evidence="2">Uncharacterized protein</fullName>
    </submittedName>
</protein>
<evidence type="ECO:0000313" key="2">
    <source>
        <dbReference type="EMBL" id="KYQ49367.1"/>
    </source>
</evidence>